<evidence type="ECO:0000313" key="4">
    <source>
        <dbReference type="Proteomes" id="UP000076154"/>
    </source>
</evidence>
<evidence type="ECO:0000259" key="2">
    <source>
        <dbReference type="Pfam" id="PF08354"/>
    </source>
</evidence>
<organism evidence="3 4">
    <name type="scientific">Hypsizygus marmoreus</name>
    <name type="common">White beech mushroom</name>
    <name type="synonym">Agaricus marmoreus</name>
    <dbReference type="NCBI Taxonomy" id="39966"/>
    <lineage>
        <taxon>Eukaryota</taxon>
        <taxon>Fungi</taxon>
        <taxon>Dikarya</taxon>
        <taxon>Basidiomycota</taxon>
        <taxon>Agaricomycotina</taxon>
        <taxon>Agaricomycetes</taxon>
        <taxon>Agaricomycetidae</taxon>
        <taxon>Agaricales</taxon>
        <taxon>Tricholomatineae</taxon>
        <taxon>Lyophyllaceae</taxon>
        <taxon>Hypsizygus</taxon>
    </lineage>
</organism>
<comment type="caution">
    <text evidence="3">The sequence shown here is derived from an EMBL/GenBank/DDBJ whole genome shotgun (WGS) entry which is preliminary data.</text>
</comment>
<dbReference type="Pfam" id="PF08354">
    <property type="entry name" value="Fas1-AflB-like_hel"/>
    <property type="match status" value="1"/>
</dbReference>
<feature type="domain" description="Fatty acid synthase beta subunit AflB /Fas1-like central" evidence="2">
    <location>
        <begin position="1"/>
        <end position="75"/>
    </location>
</feature>
<dbReference type="InterPro" id="IPR013565">
    <property type="entry name" value="Fas1/AflB-like_central"/>
</dbReference>
<accession>A0A369JC10</accession>
<protein>
    <recommendedName>
        <fullName evidence="2">Fatty acid synthase beta subunit AflB /Fas1-like central domain-containing protein</fullName>
    </recommendedName>
</protein>
<reference evidence="3" key="1">
    <citation type="submission" date="2018-04" db="EMBL/GenBank/DDBJ databases">
        <title>Whole genome sequencing of Hypsizygus marmoreus.</title>
        <authorList>
            <person name="Choi I.-G."/>
            <person name="Min B."/>
            <person name="Kim J.-G."/>
            <person name="Kim S."/>
            <person name="Oh Y.-L."/>
            <person name="Kong W.-S."/>
            <person name="Park H."/>
            <person name="Jeong J."/>
            <person name="Song E.-S."/>
        </authorList>
    </citation>
    <scope>NUCLEOTIDE SEQUENCE [LARGE SCALE GENOMIC DNA]</scope>
    <source>
        <strain evidence="3">51987-8</strain>
    </source>
</reference>
<dbReference type="InParanoid" id="A0A369JC10"/>
<keyword evidence="1" id="KW-0808">Transferase</keyword>
<dbReference type="InterPro" id="IPR050830">
    <property type="entry name" value="Fungal_FAS"/>
</dbReference>
<evidence type="ECO:0000313" key="3">
    <source>
        <dbReference type="EMBL" id="RDB19418.1"/>
    </source>
</evidence>
<dbReference type="EMBL" id="LUEZ02000080">
    <property type="protein sequence ID" value="RDB19418.1"/>
    <property type="molecule type" value="Genomic_DNA"/>
</dbReference>
<proteinExistence type="predicted"/>
<dbReference type="OrthoDB" id="4251012at2759"/>
<name>A0A369JC10_HYPMA</name>
<gene>
    <name evidence="3" type="ORF">Hypma_013717</name>
</gene>
<dbReference type="Proteomes" id="UP000076154">
    <property type="component" value="Unassembled WGS sequence"/>
</dbReference>
<dbReference type="GO" id="GO:0016740">
    <property type="term" value="F:transferase activity"/>
    <property type="evidence" value="ECO:0007669"/>
    <property type="project" value="UniProtKB-KW"/>
</dbReference>
<keyword evidence="4" id="KW-1185">Reference proteome</keyword>
<dbReference type="GO" id="GO:0004318">
    <property type="term" value="F:enoyl-[acyl-carrier-protein] reductase (NADH) activity"/>
    <property type="evidence" value="ECO:0007669"/>
    <property type="project" value="InterPro"/>
</dbReference>
<sequence length="77" mass="8470">MVAKEAHTSPSVKDLIVAASGVDDAAWDGNYSEPTGGILAVHSELSERIHMVATRGVKLWREFDDSVFKLLKEKRTT</sequence>
<dbReference type="STRING" id="39966.A0A369JC10"/>
<dbReference type="PANTHER" id="PTHR10982:SF21">
    <property type="entry name" value="FATTY ACID SYNTHASE SUBUNIT BETA"/>
    <property type="match status" value="1"/>
</dbReference>
<dbReference type="PANTHER" id="PTHR10982">
    <property type="entry name" value="MALONYL COA-ACYL CARRIER PROTEIN TRANSACYLASE"/>
    <property type="match status" value="1"/>
</dbReference>
<dbReference type="AlphaFoldDB" id="A0A369JC10"/>
<evidence type="ECO:0000256" key="1">
    <source>
        <dbReference type="ARBA" id="ARBA00022679"/>
    </source>
</evidence>